<feature type="compositionally biased region" description="Low complexity" evidence="1">
    <location>
        <begin position="96"/>
        <end position="108"/>
    </location>
</feature>
<feature type="non-terminal residue" evidence="2">
    <location>
        <position position="1"/>
    </location>
</feature>
<evidence type="ECO:0000256" key="1">
    <source>
        <dbReference type="SAM" id="MobiDB-lite"/>
    </source>
</evidence>
<organism evidence="2 3">
    <name type="scientific">Eragrostis curvula</name>
    <name type="common">weeping love grass</name>
    <dbReference type="NCBI Taxonomy" id="38414"/>
    <lineage>
        <taxon>Eukaryota</taxon>
        <taxon>Viridiplantae</taxon>
        <taxon>Streptophyta</taxon>
        <taxon>Embryophyta</taxon>
        <taxon>Tracheophyta</taxon>
        <taxon>Spermatophyta</taxon>
        <taxon>Magnoliopsida</taxon>
        <taxon>Liliopsida</taxon>
        <taxon>Poales</taxon>
        <taxon>Poaceae</taxon>
        <taxon>PACMAD clade</taxon>
        <taxon>Chloridoideae</taxon>
        <taxon>Eragrostideae</taxon>
        <taxon>Eragrostidinae</taxon>
        <taxon>Eragrostis</taxon>
    </lineage>
</organism>
<dbReference type="EMBL" id="RWGY01000177">
    <property type="protein sequence ID" value="TVU03428.1"/>
    <property type="molecule type" value="Genomic_DNA"/>
</dbReference>
<sequence length="152" mass="16321">GRLSFRAKPEVLGAACSLLFTSNLILSRAALCSPLCLLISIQREDQQLQAQGNQGAGPWWEKVLLDCLSRHQRQPQLALPESVEHGLFFPNSGQRAPSSSTPSPSSAVAFSANEHAPVVKPFVHDLSLQTVSKSRSIVVTSPSRSSSVDPCC</sequence>
<evidence type="ECO:0000313" key="2">
    <source>
        <dbReference type="EMBL" id="TVU03428.1"/>
    </source>
</evidence>
<reference evidence="2 3" key="1">
    <citation type="journal article" date="2019" name="Sci. Rep.">
        <title>A high-quality genome of Eragrostis curvula grass provides insights into Poaceae evolution and supports new strategies to enhance forage quality.</title>
        <authorList>
            <person name="Carballo J."/>
            <person name="Santos B.A.C.M."/>
            <person name="Zappacosta D."/>
            <person name="Garbus I."/>
            <person name="Selva J.P."/>
            <person name="Gallo C.A."/>
            <person name="Diaz A."/>
            <person name="Albertini E."/>
            <person name="Caccamo M."/>
            <person name="Echenique V."/>
        </authorList>
    </citation>
    <scope>NUCLEOTIDE SEQUENCE [LARGE SCALE GENOMIC DNA]</scope>
    <source>
        <strain evidence="3">cv. Victoria</strain>
        <tissue evidence="2">Leaf</tissue>
    </source>
</reference>
<proteinExistence type="predicted"/>
<dbReference type="Proteomes" id="UP000324897">
    <property type="component" value="Unassembled WGS sequence"/>
</dbReference>
<dbReference type="AlphaFoldDB" id="A0A5J9SWS8"/>
<keyword evidence="3" id="KW-1185">Reference proteome</keyword>
<protein>
    <submittedName>
        <fullName evidence="2">Uncharacterized protein</fullName>
    </submittedName>
</protein>
<feature type="region of interest" description="Disordered" evidence="1">
    <location>
        <begin position="88"/>
        <end position="108"/>
    </location>
</feature>
<evidence type="ECO:0000313" key="3">
    <source>
        <dbReference type="Proteomes" id="UP000324897"/>
    </source>
</evidence>
<gene>
    <name evidence="2" type="ORF">EJB05_51029</name>
</gene>
<accession>A0A5J9SWS8</accession>
<comment type="caution">
    <text evidence="2">The sequence shown here is derived from an EMBL/GenBank/DDBJ whole genome shotgun (WGS) entry which is preliminary data.</text>
</comment>
<dbReference type="Gramene" id="TVU03428">
    <property type="protein sequence ID" value="TVU03428"/>
    <property type="gene ID" value="EJB05_51029"/>
</dbReference>
<name>A0A5J9SWS8_9POAL</name>
<feature type="non-terminal residue" evidence="2">
    <location>
        <position position="152"/>
    </location>
</feature>